<dbReference type="Proteomes" id="UP000237000">
    <property type="component" value="Unassembled WGS sequence"/>
</dbReference>
<feature type="compositionally biased region" description="Polar residues" evidence="1">
    <location>
        <begin position="99"/>
        <end position="113"/>
    </location>
</feature>
<proteinExistence type="predicted"/>
<reference evidence="3" key="1">
    <citation type="submission" date="2016-06" db="EMBL/GenBank/DDBJ databases">
        <title>Parallel loss of symbiosis genes in relatives of nitrogen-fixing non-legume Parasponia.</title>
        <authorList>
            <person name="Van Velzen R."/>
            <person name="Holmer R."/>
            <person name="Bu F."/>
            <person name="Rutten L."/>
            <person name="Van Zeijl A."/>
            <person name="Liu W."/>
            <person name="Santuari L."/>
            <person name="Cao Q."/>
            <person name="Sharma T."/>
            <person name="Shen D."/>
            <person name="Roswanjaya Y."/>
            <person name="Wardhani T."/>
            <person name="Kalhor M.S."/>
            <person name="Jansen J."/>
            <person name="Van den Hoogen J."/>
            <person name="Gungor B."/>
            <person name="Hartog M."/>
            <person name="Hontelez J."/>
            <person name="Verver J."/>
            <person name="Yang W.-C."/>
            <person name="Schijlen E."/>
            <person name="Repin R."/>
            <person name="Schilthuizen M."/>
            <person name="Schranz E."/>
            <person name="Heidstra R."/>
            <person name="Miyata K."/>
            <person name="Fedorova E."/>
            <person name="Kohlen W."/>
            <person name="Bisseling T."/>
            <person name="Smit S."/>
            <person name="Geurts R."/>
        </authorList>
    </citation>
    <scope>NUCLEOTIDE SEQUENCE [LARGE SCALE GENOMIC DNA]</scope>
    <source>
        <strain evidence="3">cv. RG33-2</strain>
    </source>
</reference>
<evidence type="ECO:0000313" key="3">
    <source>
        <dbReference type="Proteomes" id="UP000237000"/>
    </source>
</evidence>
<gene>
    <name evidence="2" type="ORF">TorRG33x02_241860</name>
</gene>
<feature type="region of interest" description="Disordered" evidence="1">
    <location>
        <begin position="1"/>
        <end position="24"/>
    </location>
</feature>
<organism evidence="2 3">
    <name type="scientific">Trema orientale</name>
    <name type="common">Charcoal tree</name>
    <name type="synonym">Celtis orientalis</name>
    <dbReference type="NCBI Taxonomy" id="63057"/>
    <lineage>
        <taxon>Eukaryota</taxon>
        <taxon>Viridiplantae</taxon>
        <taxon>Streptophyta</taxon>
        <taxon>Embryophyta</taxon>
        <taxon>Tracheophyta</taxon>
        <taxon>Spermatophyta</taxon>
        <taxon>Magnoliopsida</taxon>
        <taxon>eudicotyledons</taxon>
        <taxon>Gunneridae</taxon>
        <taxon>Pentapetalae</taxon>
        <taxon>rosids</taxon>
        <taxon>fabids</taxon>
        <taxon>Rosales</taxon>
        <taxon>Cannabaceae</taxon>
        <taxon>Trema</taxon>
    </lineage>
</organism>
<dbReference type="EMBL" id="JXTC01000249">
    <property type="protein sequence ID" value="PON76747.1"/>
    <property type="molecule type" value="Genomic_DNA"/>
</dbReference>
<keyword evidence="3" id="KW-1185">Reference proteome</keyword>
<feature type="region of interest" description="Disordered" evidence="1">
    <location>
        <begin position="51"/>
        <end position="113"/>
    </location>
</feature>
<dbReference type="InParanoid" id="A0A2P5DU13"/>
<protein>
    <submittedName>
        <fullName evidence="2">Uncharacterized protein</fullName>
    </submittedName>
</protein>
<dbReference type="AlphaFoldDB" id="A0A2P5DU13"/>
<accession>A0A2P5DU13</accession>
<evidence type="ECO:0000256" key="1">
    <source>
        <dbReference type="SAM" id="MobiDB-lite"/>
    </source>
</evidence>
<sequence>MADKHPVDARTSNIYPTHISGINKDLPQVNSITEDNHPSINKLTSVLLKKESASHQTTSPKKKLMSYMDSQPYVAGDTSDSKRASKKAKNIVDPVSNRAPKNSASNVTTNQKK</sequence>
<name>A0A2P5DU13_TREOI</name>
<comment type="caution">
    <text evidence="2">The sequence shown here is derived from an EMBL/GenBank/DDBJ whole genome shotgun (WGS) entry which is preliminary data.</text>
</comment>
<evidence type="ECO:0000313" key="2">
    <source>
        <dbReference type="EMBL" id="PON76747.1"/>
    </source>
</evidence>